<evidence type="ECO:0000313" key="2">
    <source>
        <dbReference type="Proteomes" id="UP000053477"/>
    </source>
</evidence>
<dbReference type="EMBL" id="KQ086656">
    <property type="protein sequence ID" value="KLO04186.1"/>
    <property type="molecule type" value="Genomic_DNA"/>
</dbReference>
<gene>
    <name evidence="1" type="ORF">SCHPADRAFT_911789</name>
</gene>
<name>A0A0H2RH13_9AGAM</name>
<reference evidence="1 2" key="1">
    <citation type="submission" date="2015-04" db="EMBL/GenBank/DDBJ databases">
        <title>Complete genome sequence of Schizopora paradoxa KUC8140, a cosmopolitan wood degrader in East Asia.</title>
        <authorList>
            <consortium name="DOE Joint Genome Institute"/>
            <person name="Min B."/>
            <person name="Park H."/>
            <person name="Jang Y."/>
            <person name="Kim J.-J."/>
            <person name="Kim K.H."/>
            <person name="Pangilinan J."/>
            <person name="Lipzen A."/>
            <person name="Riley R."/>
            <person name="Grigoriev I.V."/>
            <person name="Spatafora J.W."/>
            <person name="Choi I.-G."/>
        </authorList>
    </citation>
    <scope>NUCLEOTIDE SEQUENCE [LARGE SCALE GENOMIC DNA]</scope>
    <source>
        <strain evidence="1 2">KUC8140</strain>
    </source>
</reference>
<organism evidence="1 2">
    <name type="scientific">Schizopora paradoxa</name>
    <dbReference type="NCBI Taxonomy" id="27342"/>
    <lineage>
        <taxon>Eukaryota</taxon>
        <taxon>Fungi</taxon>
        <taxon>Dikarya</taxon>
        <taxon>Basidiomycota</taxon>
        <taxon>Agaricomycotina</taxon>
        <taxon>Agaricomycetes</taxon>
        <taxon>Hymenochaetales</taxon>
        <taxon>Schizoporaceae</taxon>
        <taxon>Schizopora</taxon>
    </lineage>
</organism>
<dbReference type="InParanoid" id="A0A0H2RH13"/>
<keyword evidence="2" id="KW-1185">Reference proteome</keyword>
<accession>A0A0H2RH13</accession>
<dbReference type="Proteomes" id="UP000053477">
    <property type="component" value="Unassembled WGS sequence"/>
</dbReference>
<sequence>MAPVSQAMSIHTRVMSPRPILSRSQCFANDTSLVVRLDATDRTLHGRCLDRHVRIFRRFAPGSTSRRIFVLRRVVGEGGLWTHTSSVRVPSHRHLL</sequence>
<evidence type="ECO:0000313" key="1">
    <source>
        <dbReference type="EMBL" id="KLO04186.1"/>
    </source>
</evidence>
<dbReference type="AlphaFoldDB" id="A0A0H2RH13"/>
<protein>
    <submittedName>
        <fullName evidence="1">Uncharacterized protein</fullName>
    </submittedName>
</protein>
<proteinExistence type="predicted"/>